<keyword evidence="1" id="KW-0472">Membrane</keyword>
<name>A0A2I2A9U8_9LACO</name>
<reference evidence="3" key="1">
    <citation type="submission" date="2017-12" db="EMBL/GenBank/DDBJ databases">
        <authorList>
            <person name="Christensen H."/>
        </authorList>
    </citation>
    <scope>NUCLEOTIDE SEQUENCE [LARGE SCALE GENOMIC DNA]</scope>
    <source>
        <strain evidence="3">268A</strain>
    </source>
</reference>
<dbReference type="Proteomes" id="UP000234579">
    <property type="component" value="Unassembled WGS sequence"/>
</dbReference>
<comment type="caution">
    <text evidence="2">The sequence shown here is derived from an EMBL/GenBank/DDBJ whole genome shotgun (WGS) entry which is preliminary data.</text>
</comment>
<keyword evidence="1" id="KW-1133">Transmembrane helix</keyword>
<evidence type="ECO:0000313" key="3">
    <source>
        <dbReference type="Proteomes" id="UP000234579"/>
    </source>
</evidence>
<dbReference type="EMBL" id="PKGI01000037">
    <property type="protein sequence ID" value="PLA76162.1"/>
    <property type="molecule type" value="Genomic_DNA"/>
</dbReference>
<evidence type="ECO:0000256" key="1">
    <source>
        <dbReference type="SAM" id="Phobius"/>
    </source>
</evidence>
<evidence type="ECO:0000313" key="2">
    <source>
        <dbReference type="EMBL" id="PLA76162.1"/>
    </source>
</evidence>
<dbReference type="AlphaFoldDB" id="A0A2I2A9U8"/>
<dbReference type="RefSeq" id="WP_101812068.1">
    <property type="nucleotide sequence ID" value="NZ_PKGI01000037.1"/>
</dbReference>
<proteinExistence type="predicted"/>
<accession>A0A2I2A9U8</accession>
<feature type="transmembrane region" description="Helical" evidence="1">
    <location>
        <begin position="54"/>
        <end position="73"/>
    </location>
</feature>
<keyword evidence="1" id="KW-0812">Transmembrane</keyword>
<organism evidence="2 3">
    <name type="scientific">Ligilactobacillus agilis</name>
    <dbReference type="NCBI Taxonomy" id="1601"/>
    <lineage>
        <taxon>Bacteria</taxon>
        <taxon>Bacillati</taxon>
        <taxon>Bacillota</taxon>
        <taxon>Bacilli</taxon>
        <taxon>Lactobacillales</taxon>
        <taxon>Lactobacillaceae</taxon>
        <taxon>Ligilactobacillus</taxon>
    </lineage>
</organism>
<sequence>MEELLSNPLTYTIVGMVIQHALTPKIKWRYGIAVLPVIVAIFGMYSALSQRTSFLGLLGYFAIAVIFFLMAYTSREELREKNKSK</sequence>
<gene>
    <name evidence="2" type="ORF">CYR79_07615</name>
</gene>
<feature type="transmembrane region" description="Helical" evidence="1">
    <location>
        <begin position="28"/>
        <end position="48"/>
    </location>
</feature>
<protein>
    <submittedName>
        <fullName evidence="2">Uncharacterized protein</fullName>
    </submittedName>
</protein>